<organism evidence="1 2">
    <name type="scientific">Pseudomonas syringae pv. persicae</name>
    <dbReference type="NCBI Taxonomy" id="237306"/>
    <lineage>
        <taxon>Bacteria</taxon>
        <taxon>Pseudomonadati</taxon>
        <taxon>Pseudomonadota</taxon>
        <taxon>Gammaproteobacteria</taxon>
        <taxon>Pseudomonadales</taxon>
        <taxon>Pseudomonadaceae</taxon>
        <taxon>Pseudomonas</taxon>
    </lineage>
</organism>
<accession>A0A3M4B3A6</accession>
<name>A0A3M4B3A6_9PSED</name>
<sequence>MIAGDASIGPQMHEVRYVSTKMTHISISKGETEGNLLAHKLFQLNSSVT</sequence>
<reference evidence="1 2" key="1">
    <citation type="submission" date="2018-08" db="EMBL/GenBank/DDBJ databases">
        <title>Recombination of ecologically and evolutionarily significant loci maintains genetic cohesion in the Pseudomonas syringae species complex.</title>
        <authorList>
            <person name="Dillon M."/>
            <person name="Thakur S."/>
            <person name="Almeida R.N.D."/>
            <person name="Weir B.S."/>
            <person name="Guttman D.S."/>
        </authorList>
    </citation>
    <scope>NUCLEOTIDE SEQUENCE [LARGE SCALE GENOMIC DNA]</scope>
    <source>
        <strain evidence="1 2">ICMP 3706</strain>
    </source>
</reference>
<protein>
    <submittedName>
        <fullName evidence="1">Uncharacterized protein</fullName>
    </submittedName>
</protein>
<comment type="caution">
    <text evidence="1">The sequence shown here is derived from an EMBL/GenBank/DDBJ whole genome shotgun (WGS) entry which is preliminary data.</text>
</comment>
<gene>
    <name evidence="1" type="ORF">ALQ30_200025</name>
</gene>
<dbReference type="AlphaFoldDB" id="A0A3M4B3A6"/>
<dbReference type="EMBL" id="RBQE01000072">
    <property type="protein sequence ID" value="RMP13642.1"/>
    <property type="molecule type" value="Genomic_DNA"/>
</dbReference>
<proteinExistence type="predicted"/>
<evidence type="ECO:0000313" key="2">
    <source>
        <dbReference type="Proteomes" id="UP000281604"/>
    </source>
</evidence>
<evidence type="ECO:0000313" key="1">
    <source>
        <dbReference type="EMBL" id="RMP13642.1"/>
    </source>
</evidence>
<dbReference type="Proteomes" id="UP000281604">
    <property type="component" value="Unassembled WGS sequence"/>
</dbReference>